<keyword evidence="3" id="KW-1185">Reference proteome</keyword>
<dbReference type="Proteomes" id="UP000559256">
    <property type="component" value="Unassembled WGS sequence"/>
</dbReference>
<dbReference type="OrthoDB" id="2554293at2759"/>
<dbReference type="AlphaFoldDB" id="A0A8H5FRZ5"/>
<protein>
    <submittedName>
        <fullName evidence="2">Uncharacterized protein</fullName>
    </submittedName>
</protein>
<organism evidence="2 3">
    <name type="scientific">Tetrapyrgos nigripes</name>
    <dbReference type="NCBI Taxonomy" id="182062"/>
    <lineage>
        <taxon>Eukaryota</taxon>
        <taxon>Fungi</taxon>
        <taxon>Dikarya</taxon>
        <taxon>Basidiomycota</taxon>
        <taxon>Agaricomycotina</taxon>
        <taxon>Agaricomycetes</taxon>
        <taxon>Agaricomycetidae</taxon>
        <taxon>Agaricales</taxon>
        <taxon>Marasmiineae</taxon>
        <taxon>Marasmiaceae</taxon>
        <taxon>Tetrapyrgos</taxon>
    </lineage>
</organism>
<proteinExistence type="predicted"/>
<name>A0A8H5FRZ5_9AGAR</name>
<evidence type="ECO:0000256" key="1">
    <source>
        <dbReference type="SAM" id="MobiDB-lite"/>
    </source>
</evidence>
<comment type="caution">
    <text evidence="2">The sequence shown here is derived from an EMBL/GenBank/DDBJ whole genome shotgun (WGS) entry which is preliminary data.</text>
</comment>
<sequence>MFYSFDITASGKLETLQYRRAGQTRQDGRYIFECRNFDMLEQWETVNQCCQRLSKALVWADLYRQRIIRVYVDEGEGTYGIICEHRRSVIGTPIPADALQNAKVGKQWRRWPSAIHSIKKEGDIEEGDIVVAQNSITTLKMMYAPRKRYKQFFMKQAKTAGTTKYIRMVSGGNRKREGSQEVRGVLPDPRCFRRDARYDLEQFLTKTCRLARIVFGRLWSGIRKFGPRVLGLEGRDACGRFVGQSSGELAFKWKEGLRLRLRGINLPHWNQDFCRHAHPTKSVFTVRDDWYANYMQCTWFARTSCFCPTFSSIHVLKAPSPQKLRACAVPTLSYRFASSAGTSSLNHDASPPATRRQPTPAQASRASANAIRIAMENGDLESAFTVAQAVRVSNGSSAVYEDTPEFDVDTALKFPFPTPPRLPMHALLHGLLRADLSMKAQVHVQRMMQDGIRIRTKTLESVIEETLKLGQRIHPLRDDEFYLRMKTQLPMLSQHGSLLHLYPSFALTPSLQGGIGILQAAKKFKNARTDRMFTSVIRACTLHGELMAAALIFVSFVKDYVVKDTLLKRVHSPPVSRTPKAKKNIYGIYNHLKVVSPGRPGFHQLQNILSSIHRDVLEDIAKDDETPSEVARQVALQALAYLTMILDWRQLPCEASLLIKTLYRCPRLDNAVWIVVDGRSQRVNAYDYFHSVLKRLLDSLPEYDHRDDIAYLKKLGDERLEDWSPSLKLTRPLSTESCNALLHYALRHRFSPLLANKVFEYLENANPPKRDLVTYNIVLTSGRVLRAPYMVEETIHLLKETSSPVLRIKRPPSSRSMERGSSPFLPVAEPPFTDLQPQQMDSSIGRDYRFTRALAHLQQERLKIPHPITDLGADSYTITAYISYLVATGRSHLVADILFDFLPELAVVNHPSWANLTPKQIQVLKLQSTDECLRRILRYGPHFFVVVLNALYKAGKTGLTERVWLLAKKAERKSWDPTFAEVFDPWLLPVHAYTIMIELYAREAKKTPLKLAETFKKESREIQWAPRQNRFVKGWAKYLLKRATQRQQNLHRFTAGRTRAVGVYSYMLRAVYQIYASFKDILQKNGLIHTDLSQFRKLESSLPRPDAMFFNAMLSVTTYHPMMRRRRARTTAAHWRQHSRFANWLFAQYGIPRAFNNVYLKEVAQDIIDAGWKLPLGVQYLLIGRSDGLGIRRLKPRKRIYMTPWAFQSLPPERRLAGPFSLPTYKERGLPLGRRPAWATRYYEHTKRTQSRK</sequence>
<gene>
    <name evidence="2" type="ORF">D9758_010148</name>
</gene>
<evidence type="ECO:0000313" key="2">
    <source>
        <dbReference type="EMBL" id="KAF5346949.1"/>
    </source>
</evidence>
<evidence type="ECO:0000313" key="3">
    <source>
        <dbReference type="Proteomes" id="UP000559256"/>
    </source>
</evidence>
<feature type="region of interest" description="Disordered" evidence="1">
    <location>
        <begin position="341"/>
        <end position="365"/>
    </location>
</feature>
<accession>A0A8H5FRZ5</accession>
<reference evidence="2 3" key="1">
    <citation type="journal article" date="2020" name="ISME J.">
        <title>Uncovering the hidden diversity of litter-decomposition mechanisms in mushroom-forming fungi.</title>
        <authorList>
            <person name="Floudas D."/>
            <person name="Bentzer J."/>
            <person name="Ahren D."/>
            <person name="Johansson T."/>
            <person name="Persson P."/>
            <person name="Tunlid A."/>
        </authorList>
    </citation>
    <scope>NUCLEOTIDE SEQUENCE [LARGE SCALE GENOMIC DNA]</scope>
    <source>
        <strain evidence="2 3">CBS 291.85</strain>
    </source>
</reference>
<dbReference type="EMBL" id="JAACJM010000098">
    <property type="protein sequence ID" value="KAF5346949.1"/>
    <property type="molecule type" value="Genomic_DNA"/>
</dbReference>